<dbReference type="AlphaFoldDB" id="A0A2A5B997"/>
<feature type="domain" description="Nitrile hydratase beta subunit-like N-terminal" evidence="1">
    <location>
        <begin position="12"/>
        <end position="97"/>
    </location>
</feature>
<protein>
    <submittedName>
        <fullName evidence="2">Nitrile hydratase accessory protein</fullName>
    </submittedName>
</protein>
<dbReference type="InterPro" id="IPR042262">
    <property type="entry name" value="CN_hydtase_beta_C"/>
</dbReference>
<name>A0A2A5B997_9GAMM</name>
<gene>
    <name evidence="2" type="ORF">COA96_02160</name>
</gene>
<evidence type="ECO:0000313" key="2">
    <source>
        <dbReference type="EMBL" id="PCJ28035.1"/>
    </source>
</evidence>
<dbReference type="SUPFAM" id="SSF50090">
    <property type="entry name" value="Electron transport accessory proteins"/>
    <property type="match status" value="1"/>
</dbReference>
<organism evidence="2 3">
    <name type="scientific">SAR86 cluster bacterium</name>
    <dbReference type="NCBI Taxonomy" id="2030880"/>
    <lineage>
        <taxon>Bacteria</taxon>
        <taxon>Pseudomonadati</taxon>
        <taxon>Pseudomonadota</taxon>
        <taxon>Gammaproteobacteria</taxon>
        <taxon>SAR86 cluster</taxon>
    </lineage>
</organism>
<dbReference type="InterPro" id="IPR049054">
    <property type="entry name" value="CN_hydtase_beta-like_N"/>
</dbReference>
<sequence>MNAPHPFQPRDDEGPIFKEPWEAQAFSLVIALHEKGIFSWQEWADVLSEEIRLAQSHGDDDLGNTYYQHWLKALEKITITKNLSAKDELIERKRKWHSAYINTPHGKPIELSAADSKP</sequence>
<dbReference type="InterPro" id="IPR023808">
    <property type="entry name" value="Nitrile_Hydratase_acc_put"/>
</dbReference>
<dbReference type="Pfam" id="PF21006">
    <property type="entry name" value="NHase_beta_N"/>
    <property type="match status" value="1"/>
</dbReference>
<evidence type="ECO:0000313" key="3">
    <source>
        <dbReference type="Proteomes" id="UP000218327"/>
    </source>
</evidence>
<dbReference type="Proteomes" id="UP000218327">
    <property type="component" value="Unassembled WGS sequence"/>
</dbReference>
<dbReference type="InterPro" id="IPR008990">
    <property type="entry name" value="Elect_transpt_acc-like_dom_sf"/>
</dbReference>
<dbReference type="NCBIfam" id="TIGR03889">
    <property type="entry name" value="nitrile_acc"/>
    <property type="match status" value="1"/>
</dbReference>
<accession>A0A2A5B997</accession>
<dbReference type="Gene3D" id="1.10.472.20">
    <property type="entry name" value="Nitrile hydratase, beta subunit"/>
    <property type="match status" value="1"/>
</dbReference>
<evidence type="ECO:0000259" key="1">
    <source>
        <dbReference type="Pfam" id="PF21006"/>
    </source>
</evidence>
<proteinExistence type="predicted"/>
<comment type="caution">
    <text evidence="2">The sequence shown here is derived from an EMBL/GenBank/DDBJ whole genome shotgun (WGS) entry which is preliminary data.</text>
</comment>
<dbReference type="EMBL" id="NVVJ01000004">
    <property type="protein sequence ID" value="PCJ28035.1"/>
    <property type="molecule type" value="Genomic_DNA"/>
</dbReference>
<reference evidence="3" key="1">
    <citation type="submission" date="2017-08" db="EMBL/GenBank/DDBJ databases">
        <title>A dynamic microbial community with high functional redundancy inhabits the cold, oxic subseafloor aquifer.</title>
        <authorList>
            <person name="Tully B.J."/>
            <person name="Wheat C.G."/>
            <person name="Glazer B.T."/>
            <person name="Huber J.A."/>
        </authorList>
    </citation>
    <scope>NUCLEOTIDE SEQUENCE [LARGE SCALE GENOMIC DNA]</scope>
</reference>